<protein>
    <submittedName>
        <fullName evidence="6">N-acetylated-alpha-linked acidic dipeptidase 2</fullName>
    </submittedName>
</protein>
<dbReference type="InterPro" id="IPR039373">
    <property type="entry name" value="Peptidase_M28B"/>
</dbReference>
<dbReference type="InterPro" id="IPR007365">
    <property type="entry name" value="TFR-like_dimer_dom"/>
</dbReference>
<name>A0A2B4SEI2_STYPI</name>
<evidence type="ECO:0000259" key="4">
    <source>
        <dbReference type="Pfam" id="PF04253"/>
    </source>
</evidence>
<dbReference type="EMBL" id="LSMT01000103">
    <property type="protein sequence ID" value="PFX27453.1"/>
    <property type="molecule type" value="Genomic_DNA"/>
</dbReference>
<evidence type="ECO:0000259" key="5">
    <source>
        <dbReference type="Pfam" id="PF04389"/>
    </source>
</evidence>
<reference evidence="7" key="1">
    <citation type="journal article" date="2017" name="bioRxiv">
        <title>Comparative analysis of the genomes of Stylophora pistillata and Acropora digitifera provides evidence for extensive differences between species of corals.</title>
        <authorList>
            <person name="Voolstra C.R."/>
            <person name="Li Y."/>
            <person name="Liew Y.J."/>
            <person name="Baumgarten S."/>
            <person name="Zoccola D."/>
            <person name="Flot J.-F."/>
            <person name="Tambutte S."/>
            <person name="Allemand D."/>
            <person name="Aranda M."/>
        </authorList>
    </citation>
    <scope>NUCLEOTIDE SEQUENCE [LARGE SCALE GENOMIC DNA]</scope>
</reference>
<dbReference type="Pfam" id="PF04389">
    <property type="entry name" value="Peptidase_M28"/>
    <property type="match status" value="1"/>
</dbReference>
<dbReference type="Proteomes" id="UP000225706">
    <property type="component" value="Unassembled WGS sequence"/>
</dbReference>
<dbReference type="InterPro" id="IPR046450">
    <property type="entry name" value="PA_dom_sf"/>
</dbReference>
<dbReference type="AlphaFoldDB" id="A0A2B4SEI2"/>
<feature type="domain" description="PA" evidence="3">
    <location>
        <begin position="202"/>
        <end position="287"/>
    </location>
</feature>
<evidence type="ECO:0000256" key="1">
    <source>
        <dbReference type="ARBA" id="ARBA00005634"/>
    </source>
</evidence>
<evidence type="ECO:0000256" key="2">
    <source>
        <dbReference type="SAM" id="Phobius"/>
    </source>
</evidence>
<dbReference type="Gene3D" id="1.20.930.40">
    <property type="entry name" value="Transferrin receptor-like, dimerisation domain"/>
    <property type="match status" value="2"/>
</dbReference>
<feature type="domain" description="Peptidase M28" evidence="5">
    <location>
        <begin position="431"/>
        <end position="553"/>
    </location>
</feature>
<proteinExistence type="inferred from homology"/>
<accession>A0A2B4SEI2</accession>
<dbReference type="PANTHER" id="PTHR10404:SF46">
    <property type="entry name" value="VACUOLAR PROTEIN SORTING-ASSOCIATED PROTEIN 70"/>
    <property type="match status" value="1"/>
</dbReference>
<dbReference type="SUPFAM" id="SSF47672">
    <property type="entry name" value="Transferrin receptor-like dimerisation domain"/>
    <property type="match status" value="1"/>
</dbReference>
<dbReference type="GO" id="GO:0004180">
    <property type="term" value="F:carboxypeptidase activity"/>
    <property type="evidence" value="ECO:0007669"/>
    <property type="project" value="TreeGrafter"/>
</dbReference>
<dbReference type="InterPro" id="IPR036757">
    <property type="entry name" value="TFR-like_dimer_dom_sf"/>
</dbReference>
<keyword evidence="2" id="KW-1133">Transmembrane helix</keyword>
<evidence type="ECO:0000313" key="7">
    <source>
        <dbReference type="Proteomes" id="UP000225706"/>
    </source>
</evidence>
<evidence type="ECO:0000259" key="3">
    <source>
        <dbReference type="Pfam" id="PF02225"/>
    </source>
</evidence>
<feature type="domain" description="Transferrin receptor-like dimerisation" evidence="4">
    <location>
        <begin position="649"/>
        <end position="709"/>
    </location>
</feature>
<dbReference type="InterPro" id="IPR003137">
    <property type="entry name" value="PA_domain"/>
</dbReference>
<dbReference type="Gene3D" id="3.40.630.10">
    <property type="entry name" value="Zn peptidases"/>
    <property type="match status" value="1"/>
</dbReference>
<keyword evidence="2" id="KW-0812">Transmembrane</keyword>
<dbReference type="OrthoDB" id="5841748at2759"/>
<evidence type="ECO:0000313" key="6">
    <source>
        <dbReference type="EMBL" id="PFX27453.1"/>
    </source>
</evidence>
<dbReference type="InterPro" id="IPR007484">
    <property type="entry name" value="Peptidase_M28"/>
</dbReference>
<dbReference type="FunFam" id="3.50.30.30:FF:000045">
    <property type="entry name" value="Predicted protein"/>
    <property type="match status" value="1"/>
</dbReference>
<dbReference type="Pfam" id="PF04253">
    <property type="entry name" value="TFR_dimer"/>
    <property type="match status" value="1"/>
</dbReference>
<dbReference type="SUPFAM" id="SSF52025">
    <property type="entry name" value="PA domain"/>
    <property type="match status" value="1"/>
</dbReference>
<keyword evidence="7" id="KW-1185">Reference proteome</keyword>
<dbReference type="Pfam" id="PF02225">
    <property type="entry name" value="PA"/>
    <property type="match status" value="1"/>
</dbReference>
<organism evidence="6 7">
    <name type="scientific">Stylophora pistillata</name>
    <name type="common">Smooth cauliflower coral</name>
    <dbReference type="NCBI Taxonomy" id="50429"/>
    <lineage>
        <taxon>Eukaryota</taxon>
        <taxon>Metazoa</taxon>
        <taxon>Cnidaria</taxon>
        <taxon>Anthozoa</taxon>
        <taxon>Hexacorallia</taxon>
        <taxon>Scleractinia</taxon>
        <taxon>Astrocoeniina</taxon>
        <taxon>Pocilloporidae</taxon>
        <taxon>Stylophora</taxon>
    </lineage>
</organism>
<dbReference type="Gene3D" id="3.50.30.30">
    <property type="match status" value="1"/>
</dbReference>
<feature type="transmembrane region" description="Helical" evidence="2">
    <location>
        <begin position="40"/>
        <end position="63"/>
    </location>
</feature>
<dbReference type="STRING" id="50429.A0A2B4SEI2"/>
<sequence>MDKPDTSYLFDAKMELHPEEESFAQPTIILKNKGENRCNVVRVTAVVVIIGVVAAAFIGGYMVRRTVSKCKKEGSGDVPSSPAPSQVRLQEILEEMSAEQIEGNLRKLTLHPHHASSKRNDELADWIKDEWESLGFEVKLIRYNVLLSFPVKGKINGAKLYDGSGKVQFQTAEKEKVMEPSEESPDALPPFSGYSPTGKEKGDLMYVNYGRREDFELLSSRNISCFGKIVIARYGRVFRGDKVTNAQNCGAKAILIYNDPSDFAPVSDEDLFPHGWWLPRSGVQRGSILIGTGDPLTPRYPSKDGIYRKSSDEIKMPHIPAHPISAEDAERFLRLLGGDEAPDDWQGGLHITYRLGPGFSSNYSDWKVEVETNNDHTKKNITNVIAILKGSLEPGSASEQNLFVSINREANVVYGDVIHAPVAVFQKIIRWRPRRSIVLCSWGGEEYGLLGSTEWVEDNVHLLYQRAVAYLNVDSPMRGNYSLFVRASPLLHQALFTATKQVKNPIDIKQSVYENWLDKFPAADGLNPKVPPLGSGSDYSPFCQRAGVPSADIRYVFDMTFVDPQFSTHLAIARVWVSTAFLLAETPVLPINCSDYAAALKKGFRDINTKYGKTLEQKGISLEYLEKAVKEFEKGAEKMQSLISNVDLNKHSIFAPSLYNSYASATFPGLHDALVEAVNNGLHNGTWSVVKEELSETIVAVEWAAQFLKSEV</sequence>
<comment type="caution">
    <text evidence="6">The sequence shown here is derived from an EMBL/GenBank/DDBJ whole genome shotgun (WGS) entry which is preliminary data.</text>
</comment>
<keyword evidence="2" id="KW-0472">Membrane</keyword>
<dbReference type="SUPFAM" id="SSF53187">
    <property type="entry name" value="Zn-dependent exopeptidases"/>
    <property type="match status" value="1"/>
</dbReference>
<dbReference type="PANTHER" id="PTHR10404">
    <property type="entry name" value="N-ACETYLATED-ALPHA-LINKED ACIDIC DIPEPTIDASE"/>
    <property type="match status" value="1"/>
</dbReference>
<gene>
    <name evidence="6" type="primary">Naalad2</name>
    <name evidence="6" type="ORF">AWC38_SpisGene7844</name>
</gene>
<dbReference type="CDD" id="cd02121">
    <property type="entry name" value="PA_GCPII_like"/>
    <property type="match status" value="1"/>
</dbReference>
<dbReference type="FunFam" id="3.40.630.10:FF:000101">
    <property type="entry name" value="N-acetylated alpha-linked acidic dipeptidase like 1"/>
    <property type="match status" value="1"/>
</dbReference>
<comment type="similarity">
    <text evidence="1">Belongs to the peptidase M28 family. M28B subfamily.</text>
</comment>